<feature type="transmembrane region" description="Helical" evidence="1">
    <location>
        <begin position="97"/>
        <end position="117"/>
    </location>
</feature>
<gene>
    <name evidence="2" type="ORF">FBZ93_106349</name>
</gene>
<keyword evidence="1" id="KW-1133">Transmembrane helix</keyword>
<dbReference type="OrthoDB" id="9808748at2"/>
<dbReference type="RefSeq" id="WP_146987347.1">
    <property type="nucleotide sequence ID" value="NZ_VITY01000006.1"/>
</dbReference>
<evidence type="ECO:0000313" key="3">
    <source>
        <dbReference type="Proteomes" id="UP000321304"/>
    </source>
</evidence>
<keyword evidence="1" id="KW-0472">Membrane</keyword>
<proteinExistence type="predicted"/>
<feature type="transmembrane region" description="Helical" evidence="1">
    <location>
        <begin position="39"/>
        <end position="56"/>
    </location>
</feature>
<reference evidence="2 3" key="1">
    <citation type="submission" date="2019-06" db="EMBL/GenBank/DDBJ databases">
        <title>Genomic Encyclopedia of Type Strains, Phase IV (KMG-V): Genome sequencing to study the core and pangenomes of soil and plant-associated prokaryotes.</title>
        <authorList>
            <person name="Whitman W."/>
        </authorList>
    </citation>
    <scope>NUCLEOTIDE SEQUENCE [LARGE SCALE GENOMIC DNA]</scope>
    <source>
        <strain evidence="2 3">BR 10355</strain>
    </source>
</reference>
<comment type="caution">
    <text evidence="2">The sequence shown here is derived from an EMBL/GenBank/DDBJ whole genome shotgun (WGS) entry which is preliminary data.</text>
</comment>
<feature type="transmembrane region" description="Helical" evidence="1">
    <location>
        <begin position="6"/>
        <end position="27"/>
    </location>
</feature>
<sequence>MLASNLLRISVVLFLVGLGLGIGMGVAEDFTLAPAHAHLNLLGFVALFLAGLYYHSFPAAATGPLARIQAWLSVIGAVIFPIGIAAIRIGGQTYQPVVVVGSLVVLAGAALFAFIVFRNGA</sequence>
<organism evidence="2 3">
    <name type="scientific">Bradyrhizobium macuxiense</name>
    <dbReference type="NCBI Taxonomy" id="1755647"/>
    <lineage>
        <taxon>Bacteria</taxon>
        <taxon>Pseudomonadati</taxon>
        <taxon>Pseudomonadota</taxon>
        <taxon>Alphaproteobacteria</taxon>
        <taxon>Hyphomicrobiales</taxon>
        <taxon>Nitrobacteraceae</taxon>
        <taxon>Bradyrhizobium</taxon>
    </lineage>
</organism>
<feature type="transmembrane region" description="Helical" evidence="1">
    <location>
        <begin position="68"/>
        <end position="90"/>
    </location>
</feature>
<keyword evidence="3" id="KW-1185">Reference proteome</keyword>
<evidence type="ECO:0000313" key="2">
    <source>
        <dbReference type="EMBL" id="TWB98390.1"/>
    </source>
</evidence>
<accession>A0A560LYI6</accession>
<keyword evidence="1" id="KW-0812">Transmembrane</keyword>
<dbReference type="AlphaFoldDB" id="A0A560LYI6"/>
<dbReference type="InterPro" id="IPR036927">
    <property type="entry name" value="Cyt_c_oxase-like_su1_sf"/>
</dbReference>
<dbReference type="EMBL" id="VITY01000006">
    <property type="protein sequence ID" value="TWB98390.1"/>
    <property type="molecule type" value="Genomic_DNA"/>
</dbReference>
<name>A0A560LYI6_9BRAD</name>
<dbReference type="SUPFAM" id="SSF81442">
    <property type="entry name" value="Cytochrome c oxidase subunit I-like"/>
    <property type="match status" value="1"/>
</dbReference>
<evidence type="ECO:0000256" key="1">
    <source>
        <dbReference type="SAM" id="Phobius"/>
    </source>
</evidence>
<protein>
    <submittedName>
        <fullName evidence="2">Uncharacterized protein</fullName>
    </submittedName>
</protein>
<dbReference type="Gene3D" id="1.20.210.10">
    <property type="entry name" value="Cytochrome c oxidase-like, subunit I domain"/>
    <property type="match status" value="1"/>
</dbReference>
<dbReference type="Proteomes" id="UP000321304">
    <property type="component" value="Unassembled WGS sequence"/>
</dbReference>